<evidence type="ECO:0000313" key="2">
    <source>
        <dbReference type="EMBL" id="QKU35677.1"/>
    </source>
</evidence>
<dbReference type="KEGG" id="vg:80519117"/>
<proteinExistence type="predicted"/>
<reference evidence="2" key="1">
    <citation type="submission" date="2017-01" db="EMBL/GenBank/DDBJ databases">
        <authorList>
            <person name="Assis F.L."/>
            <person name="Abrahao J.S."/>
            <person name="Silva L."/>
            <person name="Khalil J.B."/>
            <person name="Rodrigues R."/>
            <person name="Silva L.S."/>
            <person name="Arantes T."/>
            <person name="Boratto P."/>
            <person name="Andrade M."/>
            <person name="Kroon E.G."/>
            <person name="Ribeiro B."/>
            <person name="Bergier I."/>
            <person name="Seligmann H."/>
            <person name="Ghigo E."/>
            <person name="Colson P."/>
            <person name="Levasseur A."/>
            <person name="Raoult D."/>
            <person name="Scola B.L."/>
        </authorList>
    </citation>
    <scope>NUCLEOTIDE SEQUENCE</scope>
    <source>
        <strain evidence="2">Soda lake</strain>
    </source>
</reference>
<sequence>MEKKPVGFLRYHYISRQTNNTEVKQKTNSRKNSQRKTKDKIKTLPLASSALERYLQSFGVEYSGRSNDIRVLKNAVRVIELYNLNRIKETLVPSLYFNTNSNYSNTLVLKKLCLINALADCGSNIKETILANTKMHCLSLDLLEIVAGFLDLECMMLLKITCRSMYLFMTSNYVIMHMLKRITKKYKPPYYTENYTSYKKAGVIISVESIIDEQKNFPKEEGKQFAFHSKLQSLQEKRRIIARQ</sequence>
<reference evidence="2" key="2">
    <citation type="journal article" date="2018" name="Nat. Commun.">
        <title>Tailed giant Tupanvirus possesses the most complete translational apparatus of the known virosphere.</title>
        <authorList>
            <person name="Abrahao J."/>
            <person name="Silva L."/>
            <person name="Silva L.S."/>
            <person name="Khalil J.Y.B."/>
            <person name="Rodrigues R."/>
            <person name="Arantes T."/>
            <person name="Assis F."/>
            <person name="Boratto P."/>
            <person name="Andrade M."/>
            <person name="Kroon E.G."/>
            <person name="Ribeiro B."/>
            <person name="Bergier I."/>
            <person name="Seligmann H."/>
            <person name="Ghigo E."/>
            <person name="Colson P."/>
            <person name="Levasseur A."/>
            <person name="Kroemer G."/>
            <person name="Raoult D."/>
            <person name="La Scola B."/>
        </authorList>
    </citation>
    <scope>NUCLEOTIDE SEQUENCE [LARGE SCALE GENOMIC DNA]</scope>
    <source>
        <strain evidence="2">Soda lake</strain>
    </source>
</reference>
<accession>A0A6N1NTF2</accession>
<dbReference type="EMBL" id="KY523104">
    <property type="protein sequence ID" value="QKU35677.1"/>
    <property type="molecule type" value="Genomic_DNA"/>
</dbReference>
<feature type="compositionally biased region" description="Basic residues" evidence="1">
    <location>
        <begin position="27"/>
        <end position="39"/>
    </location>
</feature>
<feature type="region of interest" description="Disordered" evidence="1">
    <location>
        <begin position="20"/>
        <end position="39"/>
    </location>
</feature>
<protein>
    <submittedName>
        <fullName evidence="2">Putative orfan</fullName>
    </submittedName>
</protein>
<dbReference type="RefSeq" id="YP_010782353.1">
    <property type="nucleotide sequence ID" value="NC_075039.1"/>
</dbReference>
<dbReference type="GeneID" id="80519117"/>
<evidence type="ECO:0000256" key="1">
    <source>
        <dbReference type="SAM" id="MobiDB-lite"/>
    </source>
</evidence>
<organism evidence="2">
    <name type="scientific">Tupanvirus soda lake</name>
    <dbReference type="NCBI Taxonomy" id="2126985"/>
    <lineage>
        <taxon>Viruses</taxon>
        <taxon>Varidnaviria</taxon>
        <taxon>Bamfordvirae</taxon>
        <taxon>Nucleocytoviricota</taxon>
        <taxon>Megaviricetes</taxon>
        <taxon>Imitervirales</taxon>
        <taxon>Mimiviridae</taxon>
        <taxon>Megamimivirinae</taxon>
        <taxon>Tupanvirus</taxon>
        <taxon>Tupanvirus salinum</taxon>
    </lineage>
</organism>
<name>A0A6N1NTF2_9VIRU</name>